<proteinExistence type="predicted"/>
<dbReference type="EMBL" id="HACG01041142">
    <property type="protein sequence ID" value="CEK88007.1"/>
    <property type="molecule type" value="Transcribed_RNA"/>
</dbReference>
<organism evidence="2">
    <name type="scientific">Arion vulgaris</name>
    <dbReference type="NCBI Taxonomy" id="1028688"/>
    <lineage>
        <taxon>Eukaryota</taxon>
        <taxon>Metazoa</taxon>
        <taxon>Spiralia</taxon>
        <taxon>Lophotrochozoa</taxon>
        <taxon>Mollusca</taxon>
        <taxon>Gastropoda</taxon>
        <taxon>Heterobranchia</taxon>
        <taxon>Euthyneura</taxon>
        <taxon>Panpulmonata</taxon>
        <taxon>Eupulmonata</taxon>
        <taxon>Stylommatophora</taxon>
        <taxon>Helicina</taxon>
        <taxon>Arionoidea</taxon>
        <taxon>Arionidae</taxon>
        <taxon>Arion</taxon>
    </lineage>
</organism>
<evidence type="ECO:0000313" key="2">
    <source>
        <dbReference type="EMBL" id="CEK88007.1"/>
    </source>
</evidence>
<evidence type="ECO:0000256" key="1">
    <source>
        <dbReference type="SAM" id="MobiDB-lite"/>
    </source>
</evidence>
<reference evidence="2" key="1">
    <citation type="submission" date="2014-12" db="EMBL/GenBank/DDBJ databases">
        <title>Insight into the proteome of Arion vulgaris.</title>
        <authorList>
            <person name="Aradska J."/>
            <person name="Bulat T."/>
            <person name="Smidak R."/>
            <person name="Sarate P."/>
            <person name="Gangsoo J."/>
            <person name="Sialana F."/>
            <person name="Bilban M."/>
            <person name="Lubec G."/>
        </authorList>
    </citation>
    <scope>NUCLEOTIDE SEQUENCE</scope>
    <source>
        <tissue evidence="2">Skin</tissue>
    </source>
</reference>
<dbReference type="AlphaFoldDB" id="A0A0B7B567"/>
<gene>
    <name evidence="2" type="primary">ORF162637</name>
    <name evidence="3" type="synonym">ORF162642</name>
</gene>
<sequence>MMIMIEDTTVQEAAVPGTDLHHVAHILEGTGPAHPVPTRAEQGVAHRGDTGVFECQGSIFMSWSESRSKTRSPEKSDEPEELPNE</sequence>
<name>A0A0B7B567_9EUPU</name>
<dbReference type="EMBL" id="HACG01041143">
    <property type="protein sequence ID" value="CEK88008.1"/>
    <property type="molecule type" value="Transcribed_RNA"/>
</dbReference>
<feature type="compositionally biased region" description="Basic and acidic residues" evidence="1">
    <location>
        <begin position="66"/>
        <end position="76"/>
    </location>
</feature>
<protein>
    <submittedName>
        <fullName evidence="2">Uncharacterized protein</fullName>
    </submittedName>
</protein>
<feature type="region of interest" description="Disordered" evidence="1">
    <location>
        <begin position="62"/>
        <end position="85"/>
    </location>
</feature>
<evidence type="ECO:0000313" key="3">
    <source>
        <dbReference type="EMBL" id="CEK88008.1"/>
    </source>
</evidence>
<accession>A0A0B7B567</accession>